<dbReference type="PROSITE" id="PS51194">
    <property type="entry name" value="HELICASE_CTER"/>
    <property type="match status" value="1"/>
</dbReference>
<gene>
    <name evidence="18" type="ORF">O3P69_004459</name>
</gene>
<keyword evidence="19" id="KW-1185">Reference proteome</keyword>
<dbReference type="PANTHER" id="PTHR47958">
    <property type="entry name" value="ATP-DEPENDENT RNA HELICASE DBP3"/>
    <property type="match status" value="1"/>
</dbReference>
<dbReference type="SMART" id="SM00490">
    <property type="entry name" value="HELICc"/>
    <property type="match status" value="1"/>
</dbReference>
<feature type="domain" description="Helicase C-terminal" evidence="16">
    <location>
        <begin position="406"/>
        <end position="551"/>
    </location>
</feature>
<dbReference type="EC" id="3.6.4.13" evidence="1"/>
<dbReference type="PROSITE" id="PS00039">
    <property type="entry name" value="DEAD_ATP_HELICASE"/>
    <property type="match status" value="1"/>
</dbReference>
<dbReference type="SMART" id="SM00487">
    <property type="entry name" value="DEXDc"/>
    <property type="match status" value="1"/>
</dbReference>
<dbReference type="SUPFAM" id="SSF90209">
    <property type="entry name" value="Ran binding protein zinc finger-like"/>
    <property type="match status" value="1"/>
</dbReference>
<dbReference type="InterPro" id="IPR011545">
    <property type="entry name" value="DEAD/DEAH_box_helicase_dom"/>
</dbReference>
<dbReference type="EMBL" id="JARAKH010000013">
    <property type="protein sequence ID" value="KAK8397679.1"/>
    <property type="molecule type" value="Genomic_DNA"/>
</dbReference>
<keyword evidence="8 12" id="KW-0067">ATP-binding</keyword>
<dbReference type="InterPro" id="IPR036443">
    <property type="entry name" value="Znf_RanBP2_sf"/>
</dbReference>
<evidence type="ECO:0000256" key="4">
    <source>
        <dbReference type="ARBA" id="ARBA00022771"/>
    </source>
</evidence>
<evidence type="ECO:0000256" key="8">
    <source>
        <dbReference type="ARBA" id="ARBA00022840"/>
    </source>
</evidence>
<evidence type="ECO:0000256" key="10">
    <source>
        <dbReference type="PROSITE-ProRule" id="PRU00322"/>
    </source>
</evidence>
<dbReference type="Pfam" id="PF00270">
    <property type="entry name" value="DEAD"/>
    <property type="match status" value="1"/>
</dbReference>
<dbReference type="GO" id="GO:0003724">
    <property type="term" value="F:RNA helicase activity"/>
    <property type="evidence" value="ECO:0007669"/>
    <property type="project" value="UniProtKB-EC"/>
</dbReference>
<protein>
    <recommendedName>
        <fullName evidence="1">RNA helicase</fullName>
        <ecNumber evidence="1">3.6.4.13</ecNumber>
    </recommendedName>
</protein>
<dbReference type="FunFam" id="3.40.50.300:FF:000079">
    <property type="entry name" value="probable ATP-dependent RNA helicase DDX17"/>
    <property type="match status" value="1"/>
</dbReference>
<feature type="region of interest" description="Disordered" evidence="13">
    <location>
        <begin position="1"/>
        <end position="52"/>
    </location>
</feature>
<dbReference type="InterPro" id="IPR027417">
    <property type="entry name" value="P-loop_NTPase"/>
</dbReference>
<dbReference type="GO" id="GO:0003676">
    <property type="term" value="F:nucleic acid binding"/>
    <property type="evidence" value="ECO:0007669"/>
    <property type="project" value="InterPro"/>
</dbReference>
<dbReference type="GO" id="GO:0005524">
    <property type="term" value="F:ATP binding"/>
    <property type="evidence" value="ECO:0007669"/>
    <property type="project" value="UniProtKB-KW"/>
</dbReference>
<keyword evidence="6 12" id="KW-0347">Helicase</keyword>
<evidence type="ECO:0000256" key="3">
    <source>
        <dbReference type="ARBA" id="ARBA00022741"/>
    </source>
</evidence>
<evidence type="ECO:0000313" key="19">
    <source>
        <dbReference type="Proteomes" id="UP001487740"/>
    </source>
</evidence>
<dbReference type="InterPro" id="IPR014014">
    <property type="entry name" value="RNA_helicase_DEAD_Q_motif"/>
</dbReference>
<feature type="domain" description="Helicase ATP-binding" evidence="15">
    <location>
        <begin position="203"/>
        <end position="378"/>
    </location>
</feature>
<evidence type="ECO:0000256" key="1">
    <source>
        <dbReference type="ARBA" id="ARBA00012552"/>
    </source>
</evidence>
<dbReference type="SUPFAM" id="SSF52540">
    <property type="entry name" value="P-loop containing nucleoside triphosphate hydrolases"/>
    <property type="match status" value="1"/>
</dbReference>
<evidence type="ECO:0000313" key="18">
    <source>
        <dbReference type="EMBL" id="KAK8397680.1"/>
    </source>
</evidence>
<dbReference type="AlphaFoldDB" id="A0AAW0UFP2"/>
<dbReference type="PROSITE" id="PS50199">
    <property type="entry name" value="ZF_RANBP2_2"/>
    <property type="match status" value="1"/>
</dbReference>
<keyword evidence="4 10" id="KW-0863">Zinc-finger</keyword>
<evidence type="ECO:0000256" key="5">
    <source>
        <dbReference type="ARBA" id="ARBA00022801"/>
    </source>
</evidence>
<evidence type="ECO:0000256" key="12">
    <source>
        <dbReference type="RuleBase" id="RU000492"/>
    </source>
</evidence>
<dbReference type="SMART" id="SM00547">
    <property type="entry name" value="ZnF_RBZ"/>
    <property type="match status" value="1"/>
</dbReference>
<accession>A0AAW0UFP2</accession>
<comment type="catalytic activity">
    <reaction evidence="9">
        <text>ATP + H2O = ADP + phosphate + H(+)</text>
        <dbReference type="Rhea" id="RHEA:13065"/>
        <dbReference type="ChEBI" id="CHEBI:15377"/>
        <dbReference type="ChEBI" id="CHEBI:15378"/>
        <dbReference type="ChEBI" id="CHEBI:30616"/>
        <dbReference type="ChEBI" id="CHEBI:43474"/>
        <dbReference type="ChEBI" id="CHEBI:456216"/>
        <dbReference type="EC" id="3.6.4.13"/>
    </reaction>
</comment>
<name>A0AAW0UFP2_SCYPA</name>
<organism evidence="18 19">
    <name type="scientific">Scylla paramamosain</name>
    <name type="common">Mud crab</name>
    <dbReference type="NCBI Taxonomy" id="85552"/>
    <lineage>
        <taxon>Eukaryota</taxon>
        <taxon>Metazoa</taxon>
        <taxon>Ecdysozoa</taxon>
        <taxon>Arthropoda</taxon>
        <taxon>Crustacea</taxon>
        <taxon>Multicrustacea</taxon>
        <taxon>Malacostraca</taxon>
        <taxon>Eumalacostraca</taxon>
        <taxon>Eucarida</taxon>
        <taxon>Decapoda</taxon>
        <taxon>Pleocyemata</taxon>
        <taxon>Brachyura</taxon>
        <taxon>Eubrachyura</taxon>
        <taxon>Portunoidea</taxon>
        <taxon>Portunidae</taxon>
        <taxon>Portuninae</taxon>
        <taxon>Scylla</taxon>
    </lineage>
</organism>
<evidence type="ECO:0000259" key="14">
    <source>
        <dbReference type="PROSITE" id="PS50199"/>
    </source>
</evidence>
<dbReference type="FunFam" id="3.40.50.300:FF:000008">
    <property type="entry name" value="ATP-dependent RNA helicase RhlB"/>
    <property type="match status" value="1"/>
</dbReference>
<feature type="compositionally biased region" description="Polar residues" evidence="13">
    <location>
        <begin position="18"/>
        <end position="52"/>
    </location>
</feature>
<dbReference type="CDD" id="cd18787">
    <property type="entry name" value="SF2_C_DEAD"/>
    <property type="match status" value="1"/>
</dbReference>
<dbReference type="Gene3D" id="3.40.50.300">
    <property type="entry name" value="P-loop containing nucleotide triphosphate hydrolases"/>
    <property type="match status" value="2"/>
</dbReference>
<dbReference type="Gene3D" id="4.10.1060.10">
    <property type="entry name" value="Zinc finger, RanBP2-type"/>
    <property type="match status" value="1"/>
</dbReference>
<keyword evidence="5 12" id="KW-0378">Hydrolase</keyword>
<evidence type="ECO:0000259" key="15">
    <source>
        <dbReference type="PROSITE" id="PS51192"/>
    </source>
</evidence>
<reference evidence="18 19" key="1">
    <citation type="submission" date="2023-03" db="EMBL/GenBank/DDBJ databases">
        <title>High-quality genome of Scylla paramamosain provides insights in environmental adaptation.</title>
        <authorList>
            <person name="Zhang L."/>
        </authorList>
    </citation>
    <scope>NUCLEOTIDE SEQUENCE [LARGE SCALE GENOMIC DNA]</scope>
    <source>
        <strain evidence="18">LZ_2023a</strain>
        <tissue evidence="18">Muscle</tissue>
    </source>
</reference>
<sequence>MEHNWRNQRGRRAGERSPWQSNSRNRTNNETYSDSSSSQARFGNRNRPSGQNWECSSCRFSNFSTRTACFKCRTPKGESSSFAGEYITSWKNSGDDSSEELIDWDSFQMDNIKYEAARMANLPPLEKNVYFEDPDVKAMSRDEVERFRQENFDMKVYVDRGSELQIPNPVQTFVQAFRSYPAILREIAQQGFEKPSPIQCQSWPILMQGLDMIGIAQTGTGKTLAFILPALLHIVAQPTPRNKRVGPTCLVLAPTRELAQQIEKEVSKYSYDNIKCVCVYGQGDKRTQVHKIRGKAEIVVATPGRLNDFTSTGIIDLSGVSYLVLDEADRMLDMGFEPQIRKAVLITRPDRQTVMTSATWPEGVRDLASKLMKEPITVVVGSLDLKAVHTVTQKILICDEDNKKEELIKFITGLGNKEKAIVFVGRKSMVDFLSVAMLEEGLNVCIMHGDICQHDREQALRDLKSGKSRVLIATDVASRGIDVNDVTHIFNFDCPRDMEEYVHRVGRTGRAGRSGSAITLFTRNDWARAEKLIDILEKSNQDVPRALVRMMERWKEAQARRSQAPRTYRF</sequence>
<dbReference type="PROSITE" id="PS01358">
    <property type="entry name" value="ZF_RANBP2_1"/>
    <property type="match status" value="1"/>
</dbReference>
<proteinExistence type="inferred from homology"/>
<evidence type="ECO:0000256" key="2">
    <source>
        <dbReference type="ARBA" id="ARBA00022723"/>
    </source>
</evidence>
<dbReference type="Proteomes" id="UP001487740">
    <property type="component" value="Unassembled WGS sequence"/>
</dbReference>
<dbReference type="PROSITE" id="PS51195">
    <property type="entry name" value="Q_MOTIF"/>
    <property type="match status" value="1"/>
</dbReference>
<keyword evidence="2" id="KW-0479">Metal-binding</keyword>
<dbReference type="GO" id="GO:0008270">
    <property type="term" value="F:zinc ion binding"/>
    <property type="evidence" value="ECO:0007669"/>
    <property type="project" value="UniProtKB-KW"/>
</dbReference>
<comment type="similarity">
    <text evidence="12">Belongs to the DEAD box helicase family.</text>
</comment>
<dbReference type="PROSITE" id="PS51192">
    <property type="entry name" value="HELICASE_ATP_BIND_1"/>
    <property type="match status" value="1"/>
</dbReference>
<dbReference type="InterPro" id="IPR014001">
    <property type="entry name" value="Helicase_ATP-bd"/>
</dbReference>
<feature type="domain" description="RanBP2-type" evidence="14">
    <location>
        <begin position="48"/>
        <end position="78"/>
    </location>
</feature>
<feature type="compositionally biased region" description="Basic residues" evidence="13">
    <location>
        <begin position="1"/>
        <end position="11"/>
    </location>
</feature>
<dbReference type="InterPro" id="IPR000629">
    <property type="entry name" value="RNA-helicase_DEAD-box_CS"/>
</dbReference>
<evidence type="ECO:0000256" key="6">
    <source>
        <dbReference type="ARBA" id="ARBA00022806"/>
    </source>
</evidence>
<dbReference type="InterPro" id="IPR001650">
    <property type="entry name" value="Helicase_C-like"/>
</dbReference>
<keyword evidence="7" id="KW-0862">Zinc</keyword>
<evidence type="ECO:0000256" key="7">
    <source>
        <dbReference type="ARBA" id="ARBA00022833"/>
    </source>
</evidence>
<dbReference type="InterPro" id="IPR001876">
    <property type="entry name" value="Znf_RanBP2"/>
</dbReference>
<dbReference type="Pfam" id="PF00641">
    <property type="entry name" value="Zn_ribbon_RanBP"/>
    <property type="match status" value="1"/>
</dbReference>
<dbReference type="EMBL" id="JARAKH010000013">
    <property type="protein sequence ID" value="KAK8397680.1"/>
    <property type="molecule type" value="Genomic_DNA"/>
</dbReference>
<evidence type="ECO:0000256" key="13">
    <source>
        <dbReference type="SAM" id="MobiDB-lite"/>
    </source>
</evidence>
<dbReference type="Pfam" id="PF00271">
    <property type="entry name" value="Helicase_C"/>
    <property type="match status" value="1"/>
</dbReference>
<feature type="domain" description="DEAD-box RNA helicase Q" evidence="17">
    <location>
        <begin position="172"/>
        <end position="200"/>
    </location>
</feature>
<comment type="caution">
    <text evidence="18">The sequence shown here is derived from an EMBL/GenBank/DDBJ whole genome shotgun (WGS) entry which is preliminary data.</text>
</comment>
<feature type="short sequence motif" description="Q motif" evidence="11">
    <location>
        <begin position="172"/>
        <end position="200"/>
    </location>
</feature>
<keyword evidence="3 12" id="KW-0547">Nucleotide-binding</keyword>
<evidence type="ECO:0000259" key="17">
    <source>
        <dbReference type="PROSITE" id="PS51195"/>
    </source>
</evidence>
<dbReference type="GO" id="GO:0016787">
    <property type="term" value="F:hydrolase activity"/>
    <property type="evidence" value="ECO:0007669"/>
    <property type="project" value="UniProtKB-KW"/>
</dbReference>
<evidence type="ECO:0000256" key="11">
    <source>
        <dbReference type="PROSITE-ProRule" id="PRU00552"/>
    </source>
</evidence>
<evidence type="ECO:0000259" key="16">
    <source>
        <dbReference type="PROSITE" id="PS51194"/>
    </source>
</evidence>
<evidence type="ECO:0000256" key="9">
    <source>
        <dbReference type="ARBA" id="ARBA00047984"/>
    </source>
</evidence>